<dbReference type="InterPro" id="IPR011032">
    <property type="entry name" value="GroES-like_sf"/>
</dbReference>
<sequence length="333" mass="35642">MASLPKIQKAIFQPDKMSTDVVMINDHPVPNINKDLGEHLIQVKATAITNGELLWTKNFPPPAHLVVNKVLVPCNDVAGVVVDGPASSPFQPGAEVYARSNYVRTGCAREYSVLVTEEMAERPKSLSWAESAAVPMSAETAWQALFVHAGVEARSGSADGLKVLVTAASGGVGVWMTQLAKWAGAEVIATCGPRNIDSVKVLGADEVLDYTKTSVKEWSQKGGNQVDIVLDCVGGAALADSWWAAKEGATVIGIFQPPSSTRPDELREKNVKNLFFIMASNGTQLKQVTELIEHGSMRPSVDSVFPFADFQQAFSKVKSGKASGKVVLEVAHQ</sequence>
<dbReference type="CDD" id="cd05289">
    <property type="entry name" value="MDR_like_2"/>
    <property type="match status" value="1"/>
</dbReference>
<dbReference type="GO" id="GO:0016491">
    <property type="term" value="F:oxidoreductase activity"/>
    <property type="evidence" value="ECO:0007669"/>
    <property type="project" value="InterPro"/>
</dbReference>
<feature type="domain" description="Enoyl reductase (ER)" evidence="1">
    <location>
        <begin position="18"/>
        <end position="328"/>
    </location>
</feature>
<evidence type="ECO:0000313" key="3">
    <source>
        <dbReference type="Proteomes" id="UP001271007"/>
    </source>
</evidence>
<dbReference type="Gene3D" id="3.90.180.10">
    <property type="entry name" value="Medium-chain alcohol dehydrogenases, catalytic domain"/>
    <property type="match status" value="1"/>
</dbReference>
<organism evidence="2 3">
    <name type="scientific">Extremus antarcticus</name>
    <dbReference type="NCBI Taxonomy" id="702011"/>
    <lineage>
        <taxon>Eukaryota</taxon>
        <taxon>Fungi</taxon>
        <taxon>Dikarya</taxon>
        <taxon>Ascomycota</taxon>
        <taxon>Pezizomycotina</taxon>
        <taxon>Dothideomycetes</taxon>
        <taxon>Dothideomycetidae</taxon>
        <taxon>Mycosphaerellales</taxon>
        <taxon>Extremaceae</taxon>
        <taxon>Extremus</taxon>
    </lineage>
</organism>
<dbReference type="Proteomes" id="UP001271007">
    <property type="component" value="Unassembled WGS sequence"/>
</dbReference>
<dbReference type="PANTHER" id="PTHR44013">
    <property type="entry name" value="ZINC-TYPE ALCOHOL DEHYDROGENASE-LIKE PROTEIN C16A3.02C"/>
    <property type="match status" value="1"/>
</dbReference>
<dbReference type="PANTHER" id="PTHR44013:SF5">
    <property type="entry name" value="OXIDOREDUCTASE, PUTATIVE (AFU_ORTHOLOGUE AFUA_5G01290)-RELATED"/>
    <property type="match status" value="1"/>
</dbReference>
<dbReference type="AlphaFoldDB" id="A0AAJ0D9S4"/>
<dbReference type="SUPFAM" id="SSF50129">
    <property type="entry name" value="GroES-like"/>
    <property type="match status" value="1"/>
</dbReference>
<comment type="caution">
    <text evidence="2">The sequence shown here is derived from an EMBL/GenBank/DDBJ whole genome shotgun (WGS) entry which is preliminary data.</text>
</comment>
<protein>
    <recommendedName>
        <fullName evidence="1">Enoyl reductase (ER) domain-containing protein</fullName>
    </recommendedName>
</protein>
<evidence type="ECO:0000313" key="2">
    <source>
        <dbReference type="EMBL" id="KAK3045869.1"/>
    </source>
</evidence>
<reference evidence="2" key="1">
    <citation type="submission" date="2023-04" db="EMBL/GenBank/DDBJ databases">
        <title>Black Yeasts Isolated from many extreme environments.</title>
        <authorList>
            <person name="Coleine C."/>
            <person name="Stajich J.E."/>
            <person name="Selbmann L."/>
        </authorList>
    </citation>
    <scope>NUCLEOTIDE SEQUENCE</scope>
    <source>
        <strain evidence="2">CCFEE 5312</strain>
    </source>
</reference>
<dbReference type="Gene3D" id="3.40.50.720">
    <property type="entry name" value="NAD(P)-binding Rossmann-like Domain"/>
    <property type="match status" value="1"/>
</dbReference>
<dbReference type="SMART" id="SM00829">
    <property type="entry name" value="PKS_ER"/>
    <property type="match status" value="1"/>
</dbReference>
<dbReference type="InterPro" id="IPR036291">
    <property type="entry name" value="NAD(P)-bd_dom_sf"/>
</dbReference>
<dbReference type="InterPro" id="IPR052733">
    <property type="entry name" value="Chloroplast_QOR"/>
</dbReference>
<proteinExistence type="predicted"/>
<dbReference type="InterPro" id="IPR020843">
    <property type="entry name" value="ER"/>
</dbReference>
<dbReference type="Pfam" id="PF13602">
    <property type="entry name" value="ADH_zinc_N_2"/>
    <property type="match status" value="1"/>
</dbReference>
<dbReference type="EMBL" id="JAWDJX010000140">
    <property type="protein sequence ID" value="KAK3045869.1"/>
    <property type="molecule type" value="Genomic_DNA"/>
</dbReference>
<dbReference type="SUPFAM" id="SSF51735">
    <property type="entry name" value="NAD(P)-binding Rossmann-fold domains"/>
    <property type="match status" value="1"/>
</dbReference>
<keyword evidence="3" id="KW-1185">Reference proteome</keyword>
<name>A0AAJ0D9S4_9PEZI</name>
<evidence type="ECO:0000259" key="1">
    <source>
        <dbReference type="SMART" id="SM00829"/>
    </source>
</evidence>
<accession>A0AAJ0D9S4</accession>
<gene>
    <name evidence="2" type="ORF">LTR09_012600</name>
</gene>